<dbReference type="PROSITE" id="PS50297">
    <property type="entry name" value="ANK_REP_REGION"/>
    <property type="match status" value="1"/>
</dbReference>
<dbReference type="SMART" id="SM00248">
    <property type="entry name" value="ANK"/>
    <property type="match status" value="3"/>
</dbReference>
<evidence type="ECO:0000256" key="3">
    <source>
        <dbReference type="PROSITE-ProRule" id="PRU00023"/>
    </source>
</evidence>
<dbReference type="Gene3D" id="1.25.40.20">
    <property type="entry name" value="Ankyrin repeat-containing domain"/>
    <property type="match status" value="1"/>
</dbReference>
<dbReference type="InterPro" id="IPR002110">
    <property type="entry name" value="Ankyrin_rpt"/>
</dbReference>
<evidence type="ECO:0000256" key="1">
    <source>
        <dbReference type="ARBA" id="ARBA00022737"/>
    </source>
</evidence>
<dbReference type="PANTHER" id="PTHR24198:SF165">
    <property type="entry name" value="ANKYRIN REPEAT-CONTAINING PROTEIN-RELATED"/>
    <property type="match status" value="1"/>
</dbReference>
<dbReference type="Pfam" id="PF00023">
    <property type="entry name" value="Ank"/>
    <property type="match status" value="1"/>
</dbReference>
<accession>A0AAD7SZ00</accession>
<evidence type="ECO:0000313" key="4">
    <source>
        <dbReference type="EMBL" id="KAJ8411250.1"/>
    </source>
</evidence>
<protein>
    <submittedName>
        <fullName evidence="4">Uncharacterized protein</fullName>
    </submittedName>
</protein>
<dbReference type="SUPFAM" id="SSF48403">
    <property type="entry name" value="Ankyrin repeat"/>
    <property type="match status" value="1"/>
</dbReference>
<dbReference type="PROSITE" id="PS50088">
    <property type="entry name" value="ANK_REPEAT"/>
    <property type="match status" value="1"/>
</dbReference>
<gene>
    <name evidence="4" type="ORF">AAFF_G00172560</name>
</gene>
<name>A0AAD7SZ00_9TELE</name>
<evidence type="ECO:0000256" key="2">
    <source>
        <dbReference type="ARBA" id="ARBA00023043"/>
    </source>
</evidence>
<organism evidence="4 5">
    <name type="scientific">Aldrovandia affinis</name>
    <dbReference type="NCBI Taxonomy" id="143900"/>
    <lineage>
        <taxon>Eukaryota</taxon>
        <taxon>Metazoa</taxon>
        <taxon>Chordata</taxon>
        <taxon>Craniata</taxon>
        <taxon>Vertebrata</taxon>
        <taxon>Euteleostomi</taxon>
        <taxon>Actinopterygii</taxon>
        <taxon>Neopterygii</taxon>
        <taxon>Teleostei</taxon>
        <taxon>Notacanthiformes</taxon>
        <taxon>Halosauridae</taxon>
        <taxon>Aldrovandia</taxon>
    </lineage>
</organism>
<keyword evidence="5" id="KW-1185">Reference proteome</keyword>
<dbReference type="Proteomes" id="UP001221898">
    <property type="component" value="Unassembled WGS sequence"/>
</dbReference>
<feature type="repeat" description="ANK" evidence="3">
    <location>
        <begin position="64"/>
        <end position="96"/>
    </location>
</feature>
<dbReference type="AlphaFoldDB" id="A0AAD7SZ00"/>
<keyword evidence="1" id="KW-0677">Repeat</keyword>
<dbReference type="PANTHER" id="PTHR24198">
    <property type="entry name" value="ANKYRIN REPEAT AND PROTEIN KINASE DOMAIN-CONTAINING PROTEIN"/>
    <property type="match status" value="1"/>
</dbReference>
<dbReference type="EMBL" id="JAINUG010000023">
    <property type="protein sequence ID" value="KAJ8411250.1"/>
    <property type="molecule type" value="Genomic_DNA"/>
</dbReference>
<dbReference type="InterPro" id="IPR036770">
    <property type="entry name" value="Ankyrin_rpt-contain_sf"/>
</dbReference>
<proteinExistence type="predicted"/>
<keyword evidence="2 3" id="KW-0040">ANK repeat</keyword>
<dbReference type="Pfam" id="PF13637">
    <property type="entry name" value="Ank_4"/>
    <property type="match status" value="1"/>
</dbReference>
<reference evidence="4" key="1">
    <citation type="journal article" date="2023" name="Science">
        <title>Genome structures resolve the early diversification of teleost fishes.</title>
        <authorList>
            <person name="Parey E."/>
            <person name="Louis A."/>
            <person name="Montfort J."/>
            <person name="Bouchez O."/>
            <person name="Roques C."/>
            <person name="Iampietro C."/>
            <person name="Lluch J."/>
            <person name="Castinel A."/>
            <person name="Donnadieu C."/>
            <person name="Desvignes T."/>
            <person name="Floi Bucao C."/>
            <person name="Jouanno E."/>
            <person name="Wen M."/>
            <person name="Mejri S."/>
            <person name="Dirks R."/>
            <person name="Jansen H."/>
            <person name="Henkel C."/>
            <person name="Chen W.J."/>
            <person name="Zahm M."/>
            <person name="Cabau C."/>
            <person name="Klopp C."/>
            <person name="Thompson A.W."/>
            <person name="Robinson-Rechavi M."/>
            <person name="Braasch I."/>
            <person name="Lecointre G."/>
            <person name="Bobe J."/>
            <person name="Postlethwait J.H."/>
            <person name="Berthelot C."/>
            <person name="Roest Crollius H."/>
            <person name="Guiguen Y."/>
        </authorList>
    </citation>
    <scope>NUCLEOTIDE SEQUENCE</scope>
    <source>
        <strain evidence="4">NC1722</strain>
    </source>
</reference>
<comment type="caution">
    <text evidence="4">The sequence shown here is derived from an EMBL/GenBank/DDBJ whole genome shotgun (WGS) entry which is preliminary data.</text>
</comment>
<evidence type="ECO:0000313" key="5">
    <source>
        <dbReference type="Proteomes" id="UP001221898"/>
    </source>
</evidence>
<sequence>MDAVRHGHIAVAKLLLEKHQASPSAADCLGAQPLHQAALTAQEGALCFLVKDLGVDVNERATDMQLTALHYAAKEGHTGTIKTLLGLGADLQASDRKGRTALHTACAGQHADATRALLLLGLRDTEDASGTTAKRLAKKLDVLGAFDDCHGPES</sequence>